<keyword evidence="2" id="KW-1185">Reference proteome</keyword>
<proteinExistence type="predicted"/>
<dbReference type="AlphaFoldDB" id="A0A371FZF1"/>
<feature type="non-terminal residue" evidence="1">
    <location>
        <position position="234"/>
    </location>
</feature>
<dbReference type="PANTHER" id="PTHR32108">
    <property type="entry name" value="DNA-DIRECTED RNA POLYMERASE SUBUNIT ALPHA"/>
    <property type="match status" value="1"/>
</dbReference>
<name>A0A371FZF1_MUCPR</name>
<accession>A0A371FZF1</accession>
<sequence length="234" mass="26933">VRGNSCQVIPPQKNKKIPITHHAPKIENYKKEPISRSMHLVRVTVFRHEFLKEGIPNEESAEFLKFISHSEYELTDQLKQTPANISLFSLLMNSESHRKLLIKVLNKAYVDRNISVDKFGAIVGNIKVNNYLAFFDDRGLDPSKPKTESDSQHSRPTLNLELQLSEVIDMYSQRGLVEGNLKAWTNSCEPFKSLRGRYRRKRLSYSHSFHTSTFQSSFAYVPGRLCPKLAELIL</sequence>
<evidence type="ECO:0000313" key="2">
    <source>
        <dbReference type="Proteomes" id="UP000257109"/>
    </source>
</evidence>
<feature type="non-terminal residue" evidence="1">
    <location>
        <position position="1"/>
    </location>
</feature>
<organism evidence="1 2">
    <name type="scientific">Mucuna pruriens</name>
    <name type="common">Velvet bean</name>
    <name type="synonym">Dolichos pruriens</name>
    <dbReference type="NCBI Taxonomy" id="157652"/>
    <lineage>
        <taxon>Eukaryota</taxon>
        <taxon>Viridiplantae</taxon>
        <taxon>Streptophyta</taxon>
        <taxon>Embryophyta</taxon>
        <taxon>Tracheophyta</taxon>
        <taxon>Spermatophyta</taxon>
        <taxon>Magnoliopsida</taxon>
        <taxon>eudicotyledons</taxon>
        <taxon>Gunneridae</taxon>
        <taxon>Pentapetalae</taxon>
        <taxon>rosids</taxon>
        <taxon>fabids</taxon>
        <taxon>Fabales</taxon>
        <taxon>Fabaceae</taxon>
        <taxon>Papilionoideae</taxon>
        <taxon>50 kb inversion clade</taxon>
        <taxon>NPAAA clade</taxon>
        <taxon>indigoferoid/millettioid clade</taxon>
        <taxon>Phaseoleae</taxon>
        <taxon>Mucuna</taxon>
    </lineage>
</organism>
<dbReference type="PANTHER" id="PTHR32108:SF9">
    <property type="entry name" value="REVERSE TRANSCRIPTASE RNASE H-LIKE DOMAIN-CONTAINING PROTEIN"/>
    <property type="match status" value="1"/>
</dbReference>
<dbReference type="OrthoDB" id="1736143at2759"/>
<comment type="caution">
    <text evidence="1">The sequence shown here is derived from an EMBL/GenBank/DDBJ whole genome shotgun (WGS) entry which is preliminary data.</text>
</comment>
<reference evidence="1" key="1">
    <citation type="submission" date="2018-05" db="EMBL/GenBank/DDBJ databases">
        <title>Draft genome of Mucuna pruriens seed.</title>
        <authorList>
            <person name="Nnadi N.E."/>
            <person name="Vos R."/>
            <person name="Hasami M.H."/>
            <person name="Devisetty U.K."/>
            <person name="Aguiy J.C."/>
        </authorList>
    </citation>
    <scope>NUCLEOTIDE SEQUENCE [LARGE SCALE GENOMIC DNA]</scope>
    <source>
        <strain evidence="1">JCA_2017</strain>
    </source>
</reference>
<dbReference type="Proteomes" id="UP000257109">
    <property type="component" value="Unassembled WGS sequence"/>
</dbReference>
<protein>
    <submittedName>
        <fullName evidence="1">Uncharacterized protein</fullName>
    </submittedName>
</protein>
<gene>
    <name evidence="1" type="ORF">CR513_35417</name>
</gene>
<dbReference type="EMBL" id="QJKJ01007290">
    <property type="protein sequence ID" value="RDX83650.1"/>
    <property type="molecule type" value="Genomic_DNA"/>
</dbReference>
<evidence type="ECO:0000313" key="1">
    <source>
        <dbReference type="EMBL" id="RDX83650.1"/>
    </source>
</evidence>